<dbReference type="CDD" id="cd05796">
    <property type="entry name" value="Ribosomal_P0_like"/>
    <property type="match status" value="1"/>
</dbReference>
<dbReference type="Proteomes" id="UP000014680">
    <property type="component" value="Unassembled WGS sequence"/>
</dbReference>
<dbReference type="FunFam" id="3.30.70.1730:FF:000005">
    <property type="entry name" value="Ribosome assembly factor mrt4"/>
    <property type="match status" value="1"/>
</dbReference>
<dbReference type="InterPro" id="IPR040637">
    <property type="entry name" value="Ribosomal_uL10-like_insert"/>
</dbReference>
<evidence type="ECO:0000256" key="4">
    <source>
        <dbReference type="ARBA" id="ARBA00023242"/>
    </source>
</evidence>
<dbReference type="EMBL" id="KB206168">
    <property type="protein sequence ID" value="ELP95211.1"/>
    <property type="molecule type" value="Genomic_DNA"/>
</dbReference>
<evidence type="ECO:0000259" key="6">
    <source>
        <dbReference type="Pfam" id="PF17777"/>
    </source>
</evidence>
<dbReference type="Pfam" id="PF00466">
    <property type="entry name" value="Ribosomal_L10"/>
    <property type="match status" value="1"/>
</dbReference>
<keyword evidence="3 5" id="KW-0963">Cytoplasm</keyword>
<evidence type="ECO:0000256" key="2">
    <source>
        <dbReference type="ARBA" id="ARBA00008889"/>
    </source>
</evidence>
<dbReference type="KEGG" id="eiv:EIN_429870"/>
<feature type="domain" description="Large ribosomal subunit protein uL10-like insertion" evidence="6">
    <location>
        <begin position="119"/>
        <end position="188"/>
    </location>
</feature>
<dbReference type="Gene3D" id="3.30.70.1730">
    <property type="match status" value="1"/>
</dbReference>
<keyword evidence="8" id="KW-1185">Reference proteome</keyword>
<dbReference type="InterPro" id="IPR033867">
    <property type="entry name" value="Mrt4"/>
</dbReference>
<dbReference type="OMA" id="LEWAENY"/>
<dbReference type="PANTHER" id="PTHR45841:SF1">
    <property type="entry name" value="MRNA TURNOVER PROTEIN 4 HOMOLOG"/>
    <property type="match status" value="1"/>
</dbReference>
<evidence type="ECO:0000256" key="3">
    <source>
        <dbReference type="ARBA" id="ARBA00022490"/>
    </source>
</evidence>
<dbReference type="InterPro" id="IPR051742">
    <property type="entry name" value="Ribosome_Assembly_uL10"/>
</dbReference>
<dbReference type="Gene3D" id="3.90.105.20">
    <property type="match status" value="1"/>
</dbReference>
<reference evidence="7 8" key="1">
    <citation type="submission" date="2012-10" db="EMBL/GenBank/DDBJ databases">
        <authorList>
            <person name="Zafar N."/>
            <person name="Inman J."/>
            <person name="Hall N."/>
            <person name="Lorenzi H."/>
            <person name="Caler E."/>
        </authorList>
    </citation>
    <scope>NUCLEOTIDE SEQUENCE [LARGE SCALE GENOMIC DNA]</scope>
    <source>
        <strain evidence="7 8">IP1</strain>
    </source>
</reference>
<comment type="subcellular location">
    <subcellularLocation>
        <location evidence="5">Cytoplasm</location>
    </subcellularLocation>
    <subcellularLocation>
        <location evidence="5">Nucleus</location>
        <location evidence="5">Nucleolus</location>
    </subcellularLocation>
</comment>
<dbReference type="RefSeq" id="XP_004261982.1">
    <property type="nucleotide sequence ID" value="XM_004261934.1"/>
</dbReference>
<dbReference type="GeneID" id="14894126"/>
<dbReference type="InterPro" id="IPR001790">
    <property type="entry name" value="Ribosomal_uL10"/>
</dbReference>
<dbReference type="GO" id="GO:0030687">
    <property type="term" value="C:preribosome, large subunit precursor"/>
    <property type="evidence" value="ECO:0007669"/>
    <property type="project" value="TreeGrafter"/>
</dbReference>
<name>A0A0A1UF24_ENTIV</name>
<proteinExistence type="inferred from homology"/>
<comment type="subunit">
    <text evidence="5">Associates with the pre-60S ribosomal particle.</text>
</comment>
<evidence type="ECO:0000256" key="1">
    <source>
        <dbReference type="ARBA" id="ARBA00004046"/>
    </source>
</evidence>
<dbReference type="GO" id="GO:0000956">
    <property type="term" value="P:nuclear-transcribed mRNA catabolic process"/>
    <property type="evidence" value="ECO:0007669"/>
    <property type="project" value="TreeGrafter"/>
</dbReference>
<dbReference type="AlphaFoldDB" id="A0A0A1UF24"/>
<organism evidence="7 8">
    <name type="scientific">Entamoeba invadens IP1</name>
    <dbReference type="NCBI Taxonomy" id="370355"/>
    <lineage>
        <taxon>Eukaryota</taxon>
        <taxon>Amoebozoa</taxon>
        <taxon>Evosea</taxon>
        <taxon>Archamoebae</taxon>
        <taxon>Mastigamoebida</taxon>
        <taxon>Entamoebidae</taxon>
        <taxon>Entamoeba</taxon>
    </lineage>
</organism>
<comment type="function">
    <text evidence="1 5">Component of the ribosome assembly machinery. Nuclear paralog of the ribosomal protein P0, it binds pre-60S subunits at an early stage of assembly in the nucleolus, and is replaced by P0 in cytoplasmic pre-60S subunits and mature 80S ribosomes.</text>
</comment>
<dbReference type="GO" id="GO:0005737">
    <property type="term" value="C:cytoplasm"/>
    <property type="evidence" value="ECO:0007669"/>
    <property type="project" value="UniProtKB-SubCell"/>
</dbReference>
<evidence type="ECO:0000256" key="5">
    <source>
        <dbReference type="RuleBase" id="RU364039"/>
    </source>
</evidence>
<dbReference type="PANTHER" id="PTHR45841">
    <property type="entry name" value="MRNA TURNOVER PROTEIN 4 MRTO4"/>
    <property type="match status" value="1"/>
</dbReference>
<dbReference type="OrthoDB" id="10262308at2759"/>
<dbReference type="Pfam" id="PF17777">
    <property type="entry name" value="RL10P_insert"/>
    <property type="match status" value="1"/>
</dbReference>
<dbReference type="VEuPathDB" id="AmoebaDB:EIN_429870"/>
<evidence type="ECO:0000313" key="7">
    <source>
        <dbReference type="EMBL" id="ELP95211.1"/>
    </source>
</evidence>
<dbReference type="GO" id="GO:0006364">
    <property type="term" value="P:rRNA processing"/>
    <property type="evidence" value="ECO:0007669"/>
    <property type="project" value="TreeGrafter"/>
</dbReference>
<accession>A0A0A1UF24</accession>
<dbReference type="GO" id="GO:0003723">
    <property type="term" value="F:RNA binding"/>
    <property type="evidence" value="ECO:0007669"/>
    <property type="project" value="TreeGrafter"/>
</dbReference>
<gene>
    <name evidence="7" type="ORF">EIN_429870</name>
</gene>
<sequence length="224" mass="25795">MSRLQQKRKQPKREVKDKLISNIQEAAQNYPNLFLFYSPVMRNNFMKEIRHDRVDDSIFFFGSNKVMQVALGRTADDEVKVGAHLIAEILKGQCGLCFTKLSKDELMKYFKTQKKEDFAKSGFTALSDFVVPEGPLQFPGSMEVELRTQHLPVELKDGVLYNKDEYVVCKKGTQLTTQSAQLLKHFGVKMAQFEIHIVAFLENGNFEKIEEMPQNAVMQMEEDD</sequence>
<dbReference type="InterPro" id="IPR043141">
    <property type="entry name" value="Ribosomal_uL10-like_sf"/>
</dbReference>
<keyword evidence="5" id="KW-0690">Ribosome biogenesis</keyword>
<keyword evidence="4 5" id="KW-0539">Nucleus</keyword>
<comment type="similarity">
    <text evidence="2 5">Belongs to the universal ribosomal protein uL10 family.</text>
</comment>
<evidence type="ECO:0000313" key="8">
    <source>
        <dbReference type="Proteomes" id="UP000014680"/>
    </source>
</evidence>
<dbReference type="InterPro" id="IPR043164">
    <property type="entry name" value="Ribosomal_uL10-like_insert_sf"/>
</dbReference>
<protein>
    <recommendedName>
        <fullName evidence="5">Ribosome assembly factor mrt4</fullName>
    </recommendedName>
</protein>
<dbReference type="GO" id="GO:0005730">
    <property type="term" value="C:nucleolus"/>
    <property type="evidence" value="ECO:0007669"/>
    <property type="project" value="UniProtKB-SubCell"/>
</dbReference>
<dbReference type="GO" id="GO:0000027">
    <property type="term" value="P:ribosomal large subunit assembly"/>
    <property type="evidence" value="ECO:0007669"/>
    <property type="project" value="InterPro"/>
</dbReference>
<dbReference type="SUPFAM" id="SSF160369">
    <property type="entry name" value="Ribosomal protein L10-like"/>
    <property type="match status" value="1"/>
</dbReference>